<dbReference type="InterPro" id="IPR036047">
    <property type="entry name" value="F-box-like_dom_sf"/>
</dbReference>
<evidence type="ECO:0000313" key="1">
    <source>
        <dbReference type="EMBL" id="WOH00660.1"/>
    </source>
</evidence>
<dbReference type="Pfam" id="PF08268">
    <property type="entry name" value="FBA_3"/>
    <property type="match status" value="1"/>
</dbReference>
<dbReference type="Gene3D" id="1.20.1280.50">
    <property type="match status" value="1"/>
</dbReference>
<gene>
    <name evidence="1" type="ORF">DCAR_0520033</name>
</gene>
<dbReference type="InterPro" id="IPR011043">
    <property type="entry name" value="Gal_Oxase/kelch_b-propeller"/>
</dbReference>
<dbReference type="Proteomes" id="UP000077755">
    <property type="component" value="Chromosome 5"/>
</dbReference>
<dbReference type="AlphaFoldDB" id="A0A161YL70"/>
<proteinExistence type="predicted"/>
<dbReference type="PANTHER" id="PTHR31672:SF13">
    <property type="entry name" value="F-BOX PROTEIN CPR30-LIKE"/>
    <property type="match status" value="1"/>
</dbReference>
<dbReference type="PANTHER" id="PTHR31672">
    <property type="entry name" value="BNACNNG10540D PROTEIN"/>
    <property type="match status" value="1"/>
</dbReference>
<dbReference type="InterPro" id="IPR050796">
    <property type="entry name" value="SCF_F-box_component"/>
</dbReference>
<name>A0A161YL70_DAUCS</name>
<dbReference type="NCBIfam" id="TIGR01640">
    <property type="entry name" value="F_box_assoc_1"/>
    <property type="match status" value="1"/>
</dbReference>
<dbReference type="CDD" id="cd22157">
    <property type="entry name" value="F-box_AtFBW1-like"/>
    <property type="match status" value="1"/>
</dbReference>
<reference evidence="1" key="1">
    <citation type="journal article" date="2016" name="Nat. Genet.">
        <title>A high-quality carrot genome assembly provides new insights into carotenoid accumulation and asterid genome evolution.</title>
        <authorList>
            <person name="Iorizzo M."/>
            <person name="Ellison S."/>
            <person name="Senalik D."/>
            <person name="Zeng P."/>
            <person name="Satapoomin P."/>
            <person name="Huang J."/>
            <person name="Bowman M."/>
            <person name="Iovene M."/>
            <person name="Sanseverino W."/>
            <person name="Cavagnaro P."/>
            <person name="Yildiz M."/>
            <person name="Macko-Podgorni A."/>
            <person name="Moranska E."/>
            <person name="Grzebelus E."/>
            <person name="Grzebelus D."/>
            <person name="Ashrafi H."/>
            <person name="Zheng Z."/>
            <person name="Cheng S."/>
            <person name="Spooner D."/>
            <person name="Van Deynze A."/>
            <person name="Simon P."/>
        </authorList>
    </citation>
    <scope>NUCLEOTIDE SEQUENCE</scope>
    <source>
        <tissue evidence="1">Leaf</tissue>
    </source>
</reference>
<dbReference type="InterPro" id="IPR001810">
    <property type="entry name" value="F-box_dom"/>
</dbReference>
<dbReference type="OrthoDB" id="1109614at2759"/>
<dbReference type="EMBL" id="CP093347">
    <property type="protein sequence ID" value="WOH00660.1"/>
    <property type="molecule type" value="Genomic_DNA"/>
</dbReference>
<sequence>MTSNSSLIGDILTDDLVTEILHRLPVKSLLRFKLVSKPWLSLISSPRFIKSHLHHALTSPAAHQTLIVYKKHHLSISLFQLRSPQIGPSLGVPYSRGEFSFTPFTMLVASQNGVVCVAVADFPRHEMALSNLYKLNNCCLYLWNPATRQSRVLPPHDIREDVMSVCFGFGFDSVGNEFKVVRVVSSFRKPFSAEVYSERKDAWRRVKPKPCDVPYYEVFDVCVNGLLCCTGMYGLMAFDLNKEVFRSGIRIPVRRRDIKRFNARVIVVNESVAVGFFSRDMELSGKVKVWTLDDDACLRGDQVEASWTLVLSIRVDIPGRFVRGYCSSKDLLLVIGEDIWLSYNTEEKEVKPFPDSIYLSQVIKYNESLISIRGSKLVQ</sequence>
<reference evidence="1" key="2">
    <citation type="submission" date="2022-03" db="EMBL/GenBank/DDBJ databases">
        <title>Draft title - Genomic analysis of global carrot germplasm unveils the trajectory of domestication and the origin of high carotenoid orange carrot.</title>
        <authorList>
            <person name="Iorizzo M."/>
            <person name="Ellison S."/>
            <person name="Senalik D."/>
            <person name="Macko-Podgorni A."/>
            <person name="Grzebelus D."/>
            <person name="Bostan H."/>
            <person name="Rolling W."/>
            <person name="Curaba J."/>
            <person name="Simon P."/>
        </authorList>
    </citation>
    <scope>NUCLEOTIDE SEQUENCE</scope>
    <source>
        <tissue evidence="1">Leaf</tissue>
    </source>
</reference>
<dbReference type="KEGG" id="dcr:108222019"/>
<dbReference type="Pfam" id="PF00646">
    <property type="entry name" value="F-box"/>
    <property type="match status" value="1"/>
</dbReference>
<keyword evidence="2" id="KW-1185">Reference proteome</keyword>
<evidence type="ECO:0000313" key="2">
    <source>
        <dbReference type="Proteomes" id="UP000077755"/>
    </source>
</evidence>
<dbReference type="SUPFAM" id="SSF50965">
    <property type="entry name" value="Galactose oxidase, central domain"/>
    <property type="match status" value="1"/>
</dbReference>
<dbReference type="InterPro" id="IPR013187">
    <property type="entry name" value="F-box-assoc_dom_typ3"/>
</dbReference>
<accession>A0A161YL70</accession>
<organism evidence="1 2">
    <name type="scientific">Daucus carota subsp. sativus</name>
    <name type="common">Carrot</name>
    <dbReference type="NCBI Taxonomy" id="79200"/>
    <lineage>
        <taxon>Eukaryota</taxon>
        <taxon>Viridiplantae</taxon>
        <taxon>Streptophyta</taxon>
        <taxon>Embryophyta</taxon>
        <taxon>Tracheophyta</taxon>
        <taxon>Spermatophyta</taxon>
        <taxon>Magnoliopsida</taxon>
        <taxon>eudicotyledons</taxon>
        <taxon>Gunneridae</taxon>
        <taxon>Pentapetalae</taxon>
        <taxon>asterids</taxon>
        <taxon>campanulids</taxon>
        <taxon>Apiales</taxon>
        <taxon>Apiaceae</taxon>
        <taxon>Apioideae</taxon>
        <taxon>Scandiceae</taxon>
        <taxon>Daucinae</taxon>
        <taxon>Daucus</taxon>
        <taxon>Daucus sect. Daucus</taxon>
    </lineage>
</organism>
<dbReference type="SMART" id="SM00256">
    <property type="entry name" value="FBOX"/>
    <property type="match status" value="1"/>
</dbReference>
<dbReference type="Gramene" id="KZM94259">
    <property type="protein sequence ID" value="KZM94259"/>
    <property type="gene ID" value="DCAR_017502"/>
</dbReference>
<protein>
    <submittedName>
        <fullName evidence="1">Uncharacterized protein</fullName>
    </submittedName>
</protein>
<dbReference type="InterPro" id="IPR017451">
    <property type="entry name" value="F-box-assoc_interact_dom"/>
</dbReference>
<dbReference type="SUPFAM" id="SSF81383">
    <property type="entry name" value="F-box domain"/>
    <property type="match status" value="1"/>
</dbReference>